<feature type="transmembrane region" description="Helical" evidence="1">
    <location>
        <begin position="16"/>
        <end position="34"/>
    </location>
</feature>
<dbReference type="InterPro" id="IPR035985">
    <property type="entry name" value="Ubiquitin-activating_enz"/>
</dbReference>
<reference evidence="3 4" key="1">
    <citation type="journal article" date="2018" name="Nat. Ecol. Evol.">
        <title>Pezizomycetes genomes reveal the molecular basis of ectomycorrhizal truffle lifestyle.</title>
        <authorList>
            <person name="Murat C."/>
            <person name="Payen T."/>
            <person name="Noel B."/>
            <person name="Kuo A."/>
            <person name="Morin E."/>
            <person name="Chen J."/>
            <person name="Kohler A."/>
            <person name="Krizsan K."/>
            <person name="Balestrini R."/>
            <person name="Da Silva C."/>
            <person name="Montanini B."/>
            <person name="Hainaut M."/>
            <person name="Levati E."/>
            <person name="Barry K.W."/>
            <person name="Belfiori B."/>
            <person name="Cichocki N."/>
            <person name="Clum A."/>
            <person name="Dockter R.B."/>
            <person name="Fauchery L."/>
            <person name="Guy J."/>
            <person name="Iotti M."/>
            <person name="Le Tacon F."/>
            <person name="Lindquist E.A."/>
            <person name="Lipzen A."/>
            <person name="Malagnac F."/>
            <person name="Mello A."/>
            <person name="Molinier V."/>
            <person name="Miyauchi S."/>
            <person name="Poulain J."/>
            <person name="Riccioni C."/>
            <person name="Rubini A."/>
            <person name="Sitrit Y."/>
            <person name="Splivallo R."/>
            <person name="Traeger S."/>
            <person name="Wang M."/>
            <person name="Zifcakova L."/>
            <person name="Wipf D."/>
            <person name="Zambonelli A."/>
            <person name="Paolocci F."/>
            <person name="Nowrousian M."/>
            <person name="Ottonello S."/>
            <person name="Baldrian P."/>
            <person name="Spatafora J.W."/>
            <person name="Henrissat B."/>
            <person name="Nagy L.G."/>
            <person name="Aury J.M."/>
            <person name="Wincker P."/>
            <person name="Grigoriev I.V."/>
            <person name="Bonfante P."/>
            <person name="Martin F.M."/>
        </authorList>
    </citation>
    <scope>NUCLEOTIDE SEQUENCE [LARGE SCALE GENOMIC DNA]</scope>
    <source>
        <strain evidence="3 4">RN42</strain>
    </source>
</reference>
<dbReference type="PANTHER" id="PTHR43267">
    <property type="entry name" value="TRNA THREONYLCARBAMOYLADENOSINE DEHYDRATASE"/>
    <property type="match status" value="1"/>
</dbReference>
<dbReference type="CDD" id="cd00755">
    <property type="entry name" value="YgdL_like"/>
    <property type="match status" value="1"/>
</dbReference>
<keyword evidence="1" id="KW-0812">Transmembrane</keyword>
<evidence type="ECO:0000313" key="4">
    <source>
        <dbReference type="Proteomes" id="UP000275078"/>
    </source>
</evidence>
<gene>
    <name evidence="3" type="ORF">BJ508DRAFT_413475</name>
</gene>
<dbReference type="Pfam" id="PF00899">
    <property type="entry name" value="ThiF"/>
    <property type="match status" value="1"/>
</dbReference>
<name>A0A3N4IB23_ASCIM</name>
<dbReference type="OrthoDB" id="10265862at2759"/>
<organism evidence="3 4">
    <name type="scientific">Ascobolus immersus RN42</name>
    <dbReference type="NCBI Taxonomy" id="1160509"/>
    <lineage>
        <taxon>Eukaryota</taxon>
        <taxon>Fungi</taxon>
        <taxon>Dikarya</taxon>
        <taxon>Ascomycota</taxon>
        <taxon>Pezizomycotina</taxon>
        <taxon>Pezizomycetes</taxon>
        <taxon>Pezizales</taxon>
        <taxon>Ascobolaceae</taxon>
        <taxon>Ascobolus</taxon>
    </lineage>
</organism>
<dbReference type="AlphaFoldDB" id="A0A3N4IB23"/>
<dbReference type="SUPFAM" id="SSF69572">
    <property type="entry name" value="Activating enzymes of the ubiquitin-like proteins"/>
    <property type="match status" value="1"/>
</dbReference>
<dbReference type="EMBL" id="ML119665">
    <property type="protein sequence ID" value="RPA83285.1"/>
    <property type="molecule type" value="Genomic_DNA"/>
</dbReference>
<evidence type="ECO:0000313" key="3">
    <source>
        <dbReference type="EMBL" id="RPA83285.1"/>
    </source>
</evidence>
<dbReference type="Proteomes" id="UP000275078">
    <property type="component" value="Unassembled WGS sequence"/>
</dbReference>
<dbReference type="Gene3D" id="3.40.50.720">
    <property type="entry name" value="NAD(P)-binding Rossmann-like Domain"/>
    <property type="match status" value="1"/>
</dbReference>
<feature type="domain" description="THIF-type NAD/FAD binding fold" evidence="2">
    <location>
        <begin position="89"/>
        <end position="339"/>
    </location>
</feature>
<proteinExistence type="predicted"/>
<dbReference type="InterPro" id="IPR045886">
    <property type="entry name" value="ThiF/MoeB/HesA"/>
</dbReference>
<evidence type="ECO:0000256" key="1">
    <source>
        <dbReference type="SAM" id="Phobius"/>
    </source>
</evidence>
<keyword evidence="1" id="KW-1133">Transmembrane helix</keyword>
<dbReference type="STRING" id="1160509.A0A3N4IB23"/>
<dbReference type="GO" id="GO:0061504">
    <property type="term" value="P:cyclic threonylcarbamoyladenosine biosynthetic process"/>
    <property type="evidence" value="ECO:0007669"/>
    <property type="project" value="TreeGrafter"/>
</dbReference>
<dbReference type="GO" id="GO:0005741">
    <property type="term" value="C:mitochondrial outer membrane"/>
    <property type="evidence" value="ECO:0007669"/>
    <property type="project" value="TreeGrafter"/>
</dbReference>
<evidence type="ECO:0000259" key="2">
    <source>
        <dbReference type="Pfam" id="PF00899"/>
    </source>
</evidence>
<accession>A0A3N4IB23</accession>
<keyword evidence="1" id="KW-0472">Membrane</keyword>
<feature type="transmembrane region" description="Helical" evidence="1">
    <location>
        <begin position="310"/>
        <end position="331"/>
    </location>
</feature>
<keyword evidence="4" id="KW-1185">Reference proteome</keyword>
<dbReference type="GO" id="GO:0061503">
    <property type="term" value="F:tRNA threonylcarbamoyladenosine dehydratase"/>
    <property type="evidence" value="ECO:0007669"/>
    <property type="project" value="TreeGrafter"/>
</dbReference>
<dbReference type="GO" id="GO:0008641">
    <property type="term" value="F:ubiquitin-like modifier activating enzyme activity"/>
    <property type="evidence" value="ECO:0007669"/>
    <property type="project" value="InterPro"/>
</dbReference>
<sequence>MPSLNSLIPASHNGQLVLTALISSTVVALTILGAQKSLKEERVRDLKRSIHEAIDEDETGNAIPDFSSQRTSTSDSIPYDEALIAEHLSRNTSFLGPEAIKQLRNAHVTVVGCGGVGSHCVAMLVRSGVGSVRLIDFDQVSLSSLNRHAVATLADVGTPKVDCLKKHLSAIAPWVKIDAVQRMWTLEHAAVLLGGPQSYVVDAIDNLDTKVDLLAYCTKNNIPVVSSMGSACKADPTRIHIADISLSQEDPLSRIVRRTLRVSHGIASGIPTVFSSEKPNEASPNLLPLVPPTEGEAGDLAPMAGFRARILPVLGTMPCVFGATLANYIILQLSNFPQPTYGLWKDQTKAYAQMHANLTGQESRYRGNEKGTRLPMSEADLGYLVEEVWGGRSVVSELTSRLLFTRWQAEGTWGEERTPQDDRLTMDKIVVMTKDEVRTHEEEVLKKGRPVEEVYPPEVLERVRRGFERGKAWKVFRV</sequence>
<dbReference type="InterPro" id="IPR000594">
    <property type="entry name" value="ThiF_NAD_FAD-bd"/>
</dbReference>
<dbReference type="PANTHER" id="PTHR43267:SF2">
    <property type="entry name" value="TRNA THREONYLCARBAMOYLADENOSINE DEHYDRATASE 1-RELATED"/>
    <property type="match status" value="1"/>
</dbReference>
<protein>
    <recommendedName>
        <fullName evidence="2">THIF-type NAD/FAD binding fold domain-containing protein</fullName>
    </recommendedName>
</protein>